<dbReference type="Proteomes" id="UP001597541">
    <property type="component" value="Unassembled WGS sequence"/>
</dbReference>
<keyword evidence="1" id="KW-0378">Hydrolase</keyword>
<comment type="caution">
    <text evidence="1">The sequence shown here is derived from an EMBL/GenBank/DDBJ whole genome shotgun (WGS) entry which is preliminary data.</text>
</comment>
<name>A0ABW5PCL0_9BACL</name>
<keyword evidence="2" id="KW-1185">Reference proteome</keyword>
<dbReference type="InterPro" id="IPR000801">
    <property type="entry name" value="Esterase-like"/>
</dbReference>
<organism evidence="1 2">
    <name type="scientific">Paenibacillus gansuensis</name>
    <dbReference type="NCBI Taxonomy" id="306542"/>
    <lineage>
        <taxon>Bacteria</taxon>
        <taxon>Bacillati</taxon>
        <taxon>Bacillota</taxon>
        <taxon>Bacilli</taxon>
        <taxon>Bacillales</taxon>
        <taxon>Paenibacillaceae</taxon>
        <taxon>Paenibacillus</taxon>
    </lineage>
</organism>
<dbReference type="Gene3D" id="3.40.50.1820">
    <property type="entry name" value="alpha/beta hydrolase"/>
    <property type="match status" value="1"/>
</dbReference>
<protein>
    <submittedName>
        <fullName evidence="1">Alpha/beta hydrolase</fullName>
    </submittedName>
</protein>
<sequence length="243" mass="28209">MSETNIYKRTIVKETVHSHALQEERNLRVYLPPGYNELLSYPVLYCQDGEDFFNYGRVATHMNRLILDEDYEPVIIVGVDVDKSVRTSEYSPDGNRFAAYTTFFAEELVPFIEQKFAARKERSERVLAGDSLGGTVSLHLALLYPHLFHKVLSLSGAFYEPTQVKLDAENDLSGLDMYMTIGLQEEEVKTDHGTFDFLDYNRRALKKLQERGADVYYTEKEGKHVWGFWQNVMPEALNYFYNR</sequence>
<dbReference type="SUPFAM" id="SSF53474">
    <property type="entry name" value="alpha/beta-Hydrolases"/>
    <property type="match status" value="1"/>
</dbReference>
<dbReference type="InterPro" id="IPR050583">
    <property type="entry name" value="Mycobacterial_A85_antigen"/>
</dbReference>
<dbReference type="EMBL" id="JBHUME010000005">
    <property type="protein sequence ID" value="MFD2612215.1"/>
    <property type="molecule type" value="Genomic_DNA"/>
</dbReference>
<reference evidence="2" key="1">
    <citation type="journal article" date="2019" name="Int. J. Syst. Evol. Microbiol.">
        <title>The Global Catalogue of Microorganisms (GCM) 10K type strain sequencing project: providing services to taxonomists for standard genome sequencing and annotation.</title>
        <authorList>
            <consortium name="The Broad Institute Genomics Platform"/>
            <consortium name="The Broad Institute Genome Sequencing Center for Infectious Disease"/>
            <person name="Wu L."/>
            <person name="Ma J."/>
        </authorList>
    </citation>
    <scope>NUCLEOTIDE SEQUENCE [LARGE SCALE GENOMIC DNA]</scope>
    <source>
        <strain evidence="2">KCTC 3950</strain>
    </source>
</reference>
<proteinExistence type="predicted"/>
<gene>
    <name evidence="1" type="ORF">ACFSUF_07195</name>
</gene>
<evidence type="ECO:0000313" key="2">
    <source>
        <dbReference type="Proteomes" id="UP001597541"/>
    </source>
</evidence>
<accession>A0ABW5PCL0</accession>
<dbReference type="InterPro" id="IPR029058">
    <property type="entry name" value="AB_hydrolase_fold"/>
</dbReference>
<dbReference type="GO" id="GO:0016787">
    <property type="term" value="F:hydrolase activity"/>
    <property type="evidence" value="ECO:0007669"/>
    <property type="project" value="UniProtKB-KW"/>
</dbReference>
<dbReference type="PANTHER" id="PTHR48098:SF3">
    <property type="entry name" value="IRON(III) ENTEROBACTIN ESTERASE"/>
    <property type="match status" value="1"/>
</dbReference>
<dbReference type="Pfam" id="PF00756">
    <property type="entry name" value="Esterase"/>
    <property type="match status" value="1"/>
</dbReference>
<evidence type="ECO:0000313" key="1">
    <source>
        <dbReference type="EMBL" id="MFD2612215.1"/>
    </source>
</evidence>
<dbReference type="RefSeq" id="WP_377601532.1">
    <property type="nucleotide sequence ID" value="NZ_JBHUME010000005.1"/>
</dbReference>
<dbReference type="PANTHER" id="PTHR48098">
    <property type="entry name" value="ENTEROCHELIN ESTERASE-RELATED"/>
    <property type="match status" value="1"/>
</dbReference>